<feature type="region of interest" description="Disordered" evidence="1">
    <location>
        <begin position="110"/>
        <end position="134"/>
    </location>
</feature>
<sequence length="437" mass="47698">MAMIQSRKFGVAWPSIFKAIKAPSFQRCTLDATLDRWFALFALKLILSLRFLPIFSSSMSLDDVVTAGVVSPLPSISISPATAEEALDVPKTCSPPSDEDSWETTVHLKVPPTRSPFSLDRLPSASPNDSSIRGQGLERDRFNLLLKATKERISHSKKAVDLRKEVASKIHNSKQDARRAHFMSRIGMPPSPSAVGLPVTPPASPALFHFTLPSPGLASPLALFRTLDLEDPVADERPAPREAWIEQVQFRAVRTITSPDRGPKLSASPCSPACFLPSLDQISARILVQKPITLVAPSVRAPLPSFLTNKIERQYEDPFAPAEDPCPYRRAVPPPTACLRSFAPSMSSPPESTVLDITVPALTSTRTPPVPSVALTEANLQAFELRAKASRGLNKLKRRTSAEVAAKPVSSQEGGVRDRRISAPPQLPRPAQHQWTF</sequence>
<organism evidence="2 3">
    <name type="scientific">Sistotremastrum suecicum HHB10207 ss-3</name>
    <dbReference type="NCBI Taxonomy" id="1314776"/>
    <lineage>
        <taxon>Eukaryota</taxon>
        <taxon>Fungi</taxon>
        <taxon>Dikarya</taxon>
        <taxon>Basidiomycota</taxon>
        <taxon>Agaricomycotina</taxon>
        <taxon>Agaricomycetes</taxon>
        <taxon>Sistotremastrales</taxon>
        <taxon>Sistotremastraceae</taxon>
        <taxon>Sistotremastrum</taxon>
    </lineage>
</organism>
<keyword evidence="3" id="KW-1185">Reference proteome</keyword>
<gene>
    <name evidence="2" type="ORF">SISSUDRAFT_1056914</name>
</gene>
<evidence type="ECO:0000256" key="1">
    <source>
        <dbReference type="SAM" id="MobiDB-lite"/>
    </source>
</evidence>
<evidence type="ECO:0000313" key="2">
    <source>
        <dbReference type="EMBL" id="KZT44582.1"/>
    </source>
</evidence>
<evidence type="ECO:0000313" key="3">
    <source>
        <dbReference type="Proteomes" id="UP000076798"/>
    </source>
</evidence>
<dbReference type="AlphaFoldDB" id="A0A166JC15"/>
<name>A0A166JC15_9AGAM</name>
<dbReference type="Proteomes" id="UP000076798">
    <property type="component" value="Unassembled WGS sequence"/>
</dbReference>
<proteinExistence type="predicted"/>
<accession>A0A166JC15</accession>
<dbReference type="OrthoDB" id="3250108at2759"/>
<protein>
    <submittedName>
        <fullName evidence="2">Uncharacterized protein</fullName>
    </submittedName>
</protein>
<reference evidence="2 3" key="1">
    <citation type="journal article" date="2016" name="Mol. Biol. Evol.">
        <title>Comparative Genomics of Early-Diverging Mushroom-Forming Fungi Provides Insights into the Origins of Lignocellulose Decay Capabilities.</title>
        <authorList>
            <person name="Nagy L.G."/>
            <person name="Riley R."/>
            <person name="Tritt A."/>
            <person name="Adam C."/>
            <person name="Daum C."/>
            <person name="Floudas D."/>
            <person name="Sun H."/>
            <person name="Yadav J.S."/>
            <person name="Pangilinan J."/>
            <person name="Larsson K.H."/>
            <person name="Matsuura K."/>
            <person name="Barry K."/>
            <person name="Labutti K."/>
            <person name="Kuo R."/>
            <person name="Ohm R.A."/>
            <person name="Bhattacharya S.S."/>
            <person name="Shirouzu T."/>
            <person name="Yoshinaga Y."/>
            <person name="Martin F.M."/>
            <person name="Grigoriev I.V."/>
            <person name="Hibbett D.S."/>
        </authorList>
    </citation>
    <scope>NUCLEOTIDE SEQUENCE [LARGE SCALE GENOMIC DNA]</scope>
    <source>
        <strain evidence="2 3">HHB10207 ss-3</strain>
    </source>
</reference>
<feature type="region of interest" description="Disordered" evidence="1">
    <location>
        <begin position="396"/>
        <end position="437"/>
    </location>
</feature>
<dbReference type="EMBL" id="KV428004">
    <property type="protein sequence ID" value="KZT44582.1"/>
    <property type="molecule type" value="Genomic_DNA"/>
</dbReference>